<comment type="similarity">
    <text evidence="7">Belongs to the binding-protein-dependent transport system permease family.</text>
</comment>
<evidence type="ECO:0000256" key="7">
    <source>
        <dbReference type="RuleBase" id="RU363032"/>
    </source>
</evidence>
<comment type="subcellular location">
    <subcellularLocation>
        <location evidence="1 7">Cell membrane</location>
        <topology evidence="1 7">Multi-pass membrane protein</topology>
    </subcellularLocation>
</comment>
<gene>
    <name evidence="9" type="ORF">DLM86_05155</name>
</gene>
<accession>A0A2V5K9Z7</accession>
<dbReference type="EMBL" id="QJVJ01000002">
    <property type="protein sequence ID" value="PYI56369.1"/>
    <property type="molecule type" value="Genomic_DNA"/>
</dbReference>
<feature type="transmembrane region" description="Helical" evidence="7">
    <location>
        <begin position="12"/>
        <end position="30"/>
    </location>
</feature>
<dbReference type="OrthoDB" id="24153at2"/>
<keyword evidence="3" id="KW-1003">Cell membrane</keyword>
<keyword evidence="6 7" id="KW-0472">Membrane</keyword>
<evidence type="ECO:0000256" key="5">
    <source>
        <dbReference type="ARBA" id="ARBA00022989"/>
    </source>
</evidence>
<dbReference type="Proteomes" id="UP000247476">
    <property type="component" value="Unassembled WGS sequence"/>
</dbReference>
<dbReference type="Pfam" id="PF00528">
    <property type="entry name" value="BPD_transp_1"/>
    <property type="match status" value="1"/>
</dbReference>
<name>A0A2V5K9Z7_9BACL</name>
<dbReference type="AlphaFoldDB" id="A0A2V5K9Z7"/>
<dbReference type="PANTHER" id="PTHR43163:SF6">
    <property type="entry name" value="DIPEPTIDE TRANSPORT SYSTEM PERMEASE PROTEIN DPPB-RELATED"/>
    <property type="match status" value="1"/>
</dbReference>
<keyword evidence="10" id="KW-1185">Reference proteome</keyword>
<feature type="transmembrane region" description="Helical" evidence="7">
    <location>
        <begin position="103"/>
        <end position="124"/>
    </location>
</feature>
<dbReference type="PANTHER" id="PTHR43163">
    <property type="entry name" value="DIPEPTIDE TRANSPORT SYSTEM PERMEASE PROTEIN DPPB-RELATED"/>
    <property type="match status" value="1"/>
</dbReference>
<dbReference type="Pfam" id="PF19300">
    <property type="entry name" value="BPD_transp_1_N"/>
    <property type="match status" value="1"/>
</dbReference>
<dbReference type="PROSITE" id="PS50928">
    <property type="entry name" value="ABC_TM1"/>
    <property type="match status" value="1"/>
</dbReference>
<reference evidence="9 10" key="1">
    <citation type="submission" date="2018-05" db="EMBL/GenBank/DDBJ databases">
        <title>Paenibacillus flagellatus sp. nov., isolated from selenium mineral soil.</title>
        <authorList>
            <person name="Dai X."/>
        </authorList>
    </citation>
    <scope>NUCLEOTIDE SEQUENCE [LARGE SCALE GENOMIC DNA]</scope>
    <source>
        <strain evidence="9 10">DXL2</strain>
    </source>
</reference>
<feature type="transmembrane region" description="Helical" evidence="7">
    <location>
        <begin position="283"/>
        <end position="306"/>
    </location>
</feature>
<dbReference type="CDD" id="cd06261">
    <property type="entry name" value="TM_PBP2"/>
    <property type="match status" value="1"/>
</dbReference>
<dbReference type="Gene3D" id="1.10.3720.10">
    <property type="entry name" value="MetI-like"/>
    <property type="match status" value="1"/>
</dbReference>
<keyword evidence="5 7" id="KW-1133">Transmembrane helix</keyword>
<dbReference type="GO" id="GO:0055085">
    <property type="term" value="P:transmembrane transport"/>
    <property type="evidence" value="ECO:0007669"/>
    <property type="project" value="InterPro"/>
</dbReference>
<dbReference type="InterPro" id="IPR000515">
    <property type="entry name" value="MetI-like"/>
</dbReference>
<organism evidence="9 10">
    <name type="scientific">Paenibacillus flagellatus</name>
    <dbReference type="NCBI Taxonomy" id="2211139"/>
    <lineage>
        <taxon>Bacteria</taxon>
        <taxon>Bacillati</taxon>
        <taxon>Bacillota</taxon>
        <taxon>Bacilli</taxon>
        <taxon>Bacillales</taxon>
        <taxon>Paenibacillaceae</taxon>
        <taxon>Paenibacillus</taxon>
    </lineage>
</organism>
<dbReference type="InterPro" id="IPR045621">
    <property type="entry name" value="BPD_transp_1_N"/>
</dbReference>
<evidence type="ECO:0000313" key="9">
    <source>
        <dbReference type="EMBL" id="PYI56369.1"/>
    </source>
</evidence>
<dbReference type="SUPFAM" id="SSF161098">
    <property type="entry name" value="MetI-like"/>
    <property type="match status" value="1"/>
</dbReference>
<evidence type="ECO:0000256" key="4">
    <source>
        <dbReference type="ARBA" id="ARBA00022692"/>
    </source>
</evidence>
<keyword evidence="4 7" id="KW-0812">Transmembrane</keyword>
<sequence>MIRYLTGKLSLVVVQVLVVSTLVFSLIHLMPGDPAALVLGTERGGDAAALEEMRHKLGLDQPLLAQYGHWIANFARFDMGVSLYDSTPVHTYVLQRLPNTIELAIVAIVLAALIGVPLGIVAALKRQSFVDMALSSIAALGVSFPVYVLGAFLILLFSFKLHLLPASGFVAFSDDPVKHMLRLALPAITLALGLAASIARMTRSSMLEVLNKEFIQTLRAKGVSEWSIVFKHAFRNAIIPVVTVIGLQLGNLIGGTVLIEYLFNWPGMSTLLVKSIANRDYPLIQGCIVVMASFFIIVNMLVDLLYGLMDPRVR</sequence>
<evidence type="ECO:0000256" key="3">
    <source>
        <dbReference type="ARBA" id="ARBA00022475"/>
    </source>
</evidence>
<feature type="transmembrane region" description="Helical" evidence="7">
    <location>
        <begin position="136"/>
        <end position="159"/>
    </location>
</feature>
<evidence type="ECO:0000313" key="10">
    <source>
        <dbReference type="Proteomes" id="UP000247476"/>
    </source>
</evidence>
<evidence type="ECO:0000256" key="6">
    <source>
        <dbReference type="ARBA" id="ARBA00023136"/>
    </source>
</evidence>
<comment type="caution">
    <text evidence="9">The sequence shown here is derived from an EMBL/GenBank/DDBJ whole genome shotgun (WGS) entry which is preliminary data.</text>
</comment>
<evidence type="ECO:0000256" key="2">
    <source>
        <dbReference type="ARBA" id="ARBA00022448"/>
    </source>
</evidence>
<keyword evidence="2 7" id="KW-0813">Transport</keyword>
<protein>
    <submittedName>
        <fullName evidence="9">Glutathione ABC transporter permease GsiC</fullName>
    </submittedName>
</protein>
<evidence type="ECO:0000259" key="8">
    <source>
        <dbReference type="PROSITE" id="PS50928"/>
    </source>
</evidence>
<dbReference type="GO" id="GO:0005886">
    <property type="term" value="C:plasma membrane"/>
    <property type="evidence" value="ECO:0007669"/>
    <property type="project" value="UniProtKB-SubCell"/>
</dbReference>
<evidence type="ECO:0000256" key="1">
    <source>
        <dbReference type="ARBA" id="ARBA00004651"/>
    </source>
</evidence>
<dbReference type="InterPro" id="IPR035906">
    <property type="entry name" value="MetI-like_sf"/>
</dbReference>
<dbReference type="RefSeq" id="WP_110838895.1">
    <property type="nucleotide sequence ID" value="NZ_QJVJ01000002.1"/>
</dbReference>
<feature type="domain" description="ABC transmembrane type-1" evidence="8">
    <location>
        <begin position="97"/>
        <end position="306"/>
    </location>
</feature>
<feature type="transmembrane region" description="Helical" evidence="7">
    <location>
        <begin position="237"/>
        <end position="263"/>
    </location>
</feature>
<proteinExistence type="inferred from homology"/>
<feature type="transmembrane region" description="Helical" evidence="7">
    <location>
        <begin position="179"/>
        <end position="199"/>
    </location>
</feature>